<reference evidence="4" key="2">
    <citation type="journal article" date="2017" name="Nat. Plants">
        <title>The Aegilops tauschii genome reveals multiple impacts of transposons.</title>
        <authorList>
            <person name="Zhao G."/>
            <person name="Zou C."/>
            <person name="Li K."/>
            <person name="Wang K."/>
            <person name="Li T."/>
            <person name="Gao L."/>
            <person name="Zhang X."/>
            <person name="Wang H."/>
            <person name="Yang Z."/>
            <person name="Liu X."/>
            <person name="Jiang W."/>
            <person name="Mao L."/>
            <person name="Kong X."/>
            <person name="Jiao Y."/>
            <person name="Jia J."/>
        </authorList>
    </citation>
    <scope>NUCLEOTIDE SEQUENCE [LARGE SCALE GENOMIC DNA]</scope>
    <source>
        <strain evidence="4">cv. AL8/78</strain>
    </source>
</reference>
<dbReference type="InterPro" id="IPR044974">
    <property type="entry name" value="Disease_R_plants"/>
</dbReference>
<name>A0A453QAC7_AEGTS</name>
<dbReference type="InterPro" id="IPR055414">
    <property type="entry name" value="LRR_R13L4/SHOC2-like"/>
</dbReference>
<evidence type="ECO:0000259" key="2">
    <source>
        <dbReference type="Pfam" id="PF23598"/>
    </source>
</evidence>
<dbReference type="Gene3D" id="3.80.10.10">
    <property type="entry name" value="Ribonuclease Inhibitor"/>
    <property type="match status" value="1"/>
</dbReference>
<dbReference type="EnsemblPlants" id="AET7Gv20016400.3">
    <property type="protein sequence ID" value="AET7Gv20016400.3"/>
    <property type="gene ID" value="AET7Gv20016400"/>
</dbReference>
<reference evidence="3" key="4">
    <citation type="submission" date="2019-03" db="UniProtKB">
        <authorList>
            <consortium name="EnsemblPlants"/>
        </authorList>
    </citation>
    <scope>IDENTIFICATION</scope>
</reference>
<evidence type="ECO:0000256" key="1">
    <source>
        <dbReference type="ARBA" id="ARBA00022737"/>
    </source>
</evidence>
<dbReference type="Pfam" id="PF23598">
    <property type="entry name" value="LRR_14"/>
    <property type="match status" value="1"/>
</dbReference>
<dbReference type="PANTHER" id="PTHR23155:SF1087">
    <property type="entry name" value="OS11G0462900 PROTEIN"/>
    <property type="match status" value="1"/>
</dbReference>
<accession>A0A453QAC7</accession>
<proteinExistence type="predicted"/>
<dbReference type="STRING" id="200361.A0A453QAC7"/>
<dbReference type="Gramene" id="AET7Gv20016400.2">
    <property type="protein sequence ID" value="AET7Gv20016400.2"/>
    <property type="gene ID" value="AET7Gv20016400"/>
</dbReference>
<feature type="domain" description="Disease resistance R13L4/SHOC-2-like LRR" evidence="2">
    <location>
        <begin position="1"/>
        <end position="266"/>
    </location>
</feature>
<dbReference type="Gramene" id="AET7Gv20016400.3">
    <property type="protein sequence ID" value="AET7Gv20016400.3"/>
    <property type="gene ID" value="AET7Gv20016400"/>
</dbReference>
<dbReference type="PANTHER" id="PTHR23155">
    <property type="entry name" value="DISEASE RESISTANCE PROTEIN RP"/>
    <property type="match status" value="1"/>
</dbReference>
<keyword evidence="4" id="KW-1185">Reference proteome</keyword>
<dbReference type="AlphaFoldDB" id="A0A453QAC7"/>
<evidence type="ECO:0000313" key="3">
    <source>
        <dbReference type="EnsemblPlants" id="AET7Gv20016400.3"/>
    </source>
</evidence>
<sequence>MPCMGEFKLVRVLNLHLSGHHNGDQDLSIDLSRVSELFHLRYLKIVCDVCIKLPNRMRRLQCLETLDVMDTPRGTYVPWDIIYLTRLLHLSLPPHTNLLDWSVSDDLSLCKPNHLQDLCISTPPSSDSGDLKRSMHALEYLMHEHDSLKTVKLVAHKSSVSYCDASKARVQWILNKQPHHLQRFEVSSHSPIIFCRMHLWKKLLSNLCILKIAMHGLSVNEVDILRGLPALTALSLYVEKSPAIKIIFGTAAGFTALKYLKLRFMSGMAWLKSLEAQARFQFHTPNEPTT</sequence>
<reference evidence="3" key="3">
    <citation type="journal article" date="2017" name="Nature">
        <title>Genome sequence of the progenitor of the wheat D genome Aegilops tauschii.</title>
        <authorList>
            <person name="Luo M.C."/>
            <person name="Gu Y.Q."/>
            <person name="Puiu D."/>
            <person name="Wang H."/>
            <person name="Twardziok S.O."/>
            <person name="Deal K.R."/>
            <person name="Huo N."/>
            <person name="Zhu T."/>
            <person name="Wang L."/>
            <person name="Wang Y."/>
            <person name="McGuire P.E."/>
            <person name="Liu S."/>
            <person name="Long H."/>
            <person name="Ramasamy R.K."/>
            <person name="Rodriguez J.C."/>
            <person name="Van S.L."/>
            <person name="Yuan L."/>
            <person name="Wang Z."/>
            <person name="Xia Z."/>
            <person name="Xiao L."/>
            <person name="Anderson O.D."/>
            <person name="Ouyang S."/>
            <person name="Liang Y."/>
            <person name="Zimin A.V."/>
            <person name="Pertea G."/>
            <person name="Qi P."/>
            <person name="Bennetzen J.L."/>
            <person name="Dai X."/>
            <person name="Dawson M.W."/>
            <person name="Muller H.G."/>
            <person name="Kugler K."/>
            <person name="Rivarola-Duarte L."/>
            <person name="Spannagl M."/>
            <person name="Mayer K.F.X."/>
            <person name="Lu F.H."/>
            <person name="Bevan M.W."/>
            <person name="Leroy P."/>
            <person name="Li P."/>
            <person name="You F.M."/>
            <person name="Sun Q."/>
            <person name="Liu Z."/>
            <person name="Lyons E."/>
            <person name="Wicker T."/>
            <person name="Salzberg S.L."/>
            <person name="Devos K.M."/>
            <person name="Dvorak J."/>
        </authorList>
    </citation>
    <scope>NUCLEOTIDE SEQUENCE [LARGE SCALE GENOMIC DNA]</scope>
    <source>
        <strain evidence="3">cv. AL8/78</strain>
    </source>
</reference>
<protein>
    <recommendedName>
        <fullName evidence="2">Disease resistance R13L4/SHOC-2-like LRR domain-containing protein</fullName>
    </recommendedName>
</protein>
<keyword evidence="1" id="KW-0677">Repeat</keyword>
<dbReference type="Proteomes" id="UP000015105">
    <property type="component" value="Chromosome 7D"/>
</dbReference>
<dbReference type="SUPFAM" id="SSF52058">
    <property type="entry name" value="L domain-like"/>
    <property type="match status" value="1"/>
</dbReference>
<reference evidence="3" key="5">
    <citation type="journal article" date="2021" name="G3 (Bethesda)">
        <title>Aegilops tauschii genome assembly Aet v5.0 features greater sequence contiguity and improved annotation.</title>
        <authorList>
            <person name="Wang L."/>
            <person name="Zhu T."/>
            <person name="Rodriguez J.C."/>
            <person name="Deal K.R."/>
            <person name="Dubcovsky J."/>
            <person name="McGuire P.E."/>
            <person name="Lux T."/>
            <person name="Spannagl M."/>
            <person name="Mayer K.F.X."/>
            <person name="Baldrich P."/>
            <person name="Meyers B.C."/>
            <person name="Huo N."/>
            <person name="Gu Y.Q."/>
            <person name="Zhou H."/>
            <person name="Devos K.M."/>
            <person name="Bennetzen J.L."/>
            <person name="Unver T."/>
            <person name="Budak H."/>
            <person name="Gulick P.J."/>
            <person name="Galiba G."/>
            <person name="Kalapos B."/>
            <person name="Nelson D.R."/>
            <person name="Li P."/>
            <person name="You F.M."/>
            <person name="Luo M.C."/>
            <person name="Dvorak J."/>
        </authorList>
    </citation>
    <scope>NUCLEOTIDE SEQUENCE [LARGE SCALE GENOMIC DNA]</scope>
    <source>
        <strain evidence="3">cv. AL8/78</strain>
    </source>
</reference>
<evidence type="ECO:0000313" key="4">
    <source>
        <dbReference type="Proteomes" id="UP000015105"/>
    </source>
</evidence>
<dbReference type="EnsemblPlants" id="AET7Gv20016400.2">
    <property type="protein sequence ID" value="AET7Gv20016400.2"/>
    <property type="gene ID" value="AET7Gv20016400"/>
</dbReference>
<dbReference type="InterPro" id="IPR032675">
    <property type="entry name" value="LRR_dom_sf"/>
</dbReference>
<organism evidence="3 4">
    <name type="scientific">Aegilops tauschii subsp. strangulata</name>
    <name type="common">Goatgrass</name>
    <dbReference type="NCBI Taxonomy" id="200361"/>
    <lineage>
        <taxon>Eukaryota</taxon>
        <taxon>Viridiplantae</taxon>
        <taxon>Streptophyta</taxon>
        <taxon>Embryophyta</taxon>
        <taxon>Tracheophyta</taxon>
        <taxon>Spermatophyta</taxon>
        <taxon>Magnoliopsida</taxon>
        <taxon>Liliopsida</taxon>
        <taxon>Poales</taxon>
        <taxon>Poaceae</taxon>
        <taxon>BOP clade</taxon>
        <taxon>Pooideae</taxon>
        <taxon>Triticodae</taxon>
        <taxon>Triticeae</taxon>
        <taxon>Triticinae</taxon>
        <taxon>Aegilops</taxon>
    </lineage>
</organism>
<reference evidence="4" key="1">
    <citation type="journal article" date="2014" name="Science">
        <title>Ancient hybridizations among the ancestral genomes of bread wheat.</title>
        <authorList>
            <consortium name="International Wheat Genome Sequencing Consortium,"/>
            <person name="Marcussen T."/>
            <person name="Sandve S.R."/>
            <person name="Heier L."/>
            <person name="Spannagl M."/>
            <person name="Pfeifer M."/>
            <person name="Jakobsen K.S."/>
            <person name="Wulff B.B."/>
            <person name="Steuernagel B."/>
            <person name="Mayer K.F."/>
            <person name="Olsen O.A."/>
        </authorList>
    </citation>
    <scope>NUCLEOTIDE SEQUENCE [LARGE SCALE GENOMIC DNA]</scope>
    <source>
        <strain evidence="4">cv. AL8/78</strain>
    </source>
</reference>
<dbReference type="GO" id="GO:0098542">
    <property type="term" value="P:defense response to other organism"/>
    <property type="evidence" value="ECO:0007669"/>
    <property type="project" value="TreeGrafter"/>
</dbReference>